<dbReference type="OrthoDB" id="2447315at2759"/>
<reference evidence="3" key="1">
    <citation type="submission" date="2021-03" db="EMBL/GenBank/DDBJ databases">
        <title>Draft genome sequence of rust myrtle Austropuccinia psidii MF-1, a brazilian biotype.</title>
        <authorList>
            <person name="Quecine M.C."/>
            <person name="Pachon D.M.R."/>
            <person name="Bonatelli M.L."/>
            <person name="Correr F.H."/>
            <person name="Franceschini L.M."/>
            <person name="Leite T.F."/>
            <person name="Margarido G.R.A."/>
            <person name="Almeida C.A."/>
            <person name="Ferrarezi J.A."/>
            <person name="Labate C.A."/>
        </authorList>
    </citation>
    <scope>NUCLEOTIDE SEQUENCE</scope>
    <source>
        <strain evidence="3">MF-1</strain>
    </source>
</reference>
<protein>
    <recommendedName>
        <fullName evidence="2">Tf2-1-like SH3-like domain-containing protein</fullName>
    </recommendedName>
</protein>
<feature type="domain" description="Tf2-1-like SH3-like" evidence="2">
    <location>
        <begin position="23"/>
        <end position="69"/>
    </location>
</feature>
<gene>
    <name evidence="3" type="ORF">O181_095047</name>
</gene>
<proteinExistence type="predicted"/>
<evidence type="ECO:0000259" key="2">
    <source>
        <dbReference type="Pfam" id="PF24626"/>
    </source>
</evidence>
<dbReference type="InterPro" id="IPR056924">
    <property type="entry name" value="SH3_Tf2-1"/>
</dbReference>
<evidence type="ECO:0000256" key="1">
    <source>
        <dbReference type="SAM" id="MobiDB-lite"/>
    </source>
</evidence>
<comment type="caution">
    <text evidence="3">The sequence shown here is derived from an EMBL/GenBank/DDBJ whole genome shotgun (WGS) entry which is preliminary data.</text>
</comment>
<organism evidence="3 4">
    <name type="scientific">Austropuccinia psidii MF-1</name>
    <dbReference type="NCBI Taxonomy" id="1389203"/>
    <lineage>
        <taxon>Eukaryota</taxon>
        <taxon>Fungi</taxon>
        <taxon>Dikarya</taxon>
        <taxon>Basidiomycota</taxon>
        <taxon>Pucciniomycotina</taxon>
        <taxon>Pucciniomycetes</taxon>
        <taxon>Pucciniales</taxon>
        <taxon>Sphaerophragmiaceae</taxon>
        <taxon>Austropuccinia</taxon>
    </lineage>
</organism>
<feature type="region of interest" description="Disordered" evidence="1">
    <location>
        <begin position="79"/>
        <end position="109"/>
    </location>
</feature>
<accession>A0A9Q3J4L1</accession>
<evidence type="ECO:0000313" key="3">
    <source>
        <dbReference type="EMBL" id="MBW0555332.1"/>
    </source>
</evidence>
<dbReference type="Pfam" id="PF24626">
    <property type="entry name" value="SH3_Tf2-1"/>
    <property type="match status" value="1"/>
</dbReference>
<sequence>MEPDFKEGYQVLVFTLNFNNPKGPKKLRESFVGPCSIIKLIGKNAVKFRLREEFSMKHPLFPVSFLTLYFQTGEDRFPSRNKTYTPQDMGEVEDSPGPVKMVIRPGRSD</sequence>
<dbReference type="Proteomes" id="UP000765509">
    <property type="component" value="Unassembled WGS sequence"/>
</dbReference>
<keyword evidence="4" id="KW-1185">Reference proteome</keyword>
<dbReference type="EMBL" id="AVOT02062276">
    <property type="protein sequence ID" value="MBW0555332.1"/>
    <property type="molecule type" value="Genomic_DNA"/>
</dbReference>
<evidence type="ECO:0000313" key="4">
    <source>
        <dbReference type="Proteomes" id="UP000765509"/>
    </source>
</evidence>
<dbReference type="AlphaFoldDB" id="A0A9Q3J4L1"/>
<name>A0A9Q3J4L1_9BASI</name>